<dbReference type="Pfam" id="PF05699">
    <property type="entry name" value="Dimer_Tnp_hAT"/>
    <property type="match status" value="1"/>
</dbReference>
<keyword evidence="3" id="KW-0863">Zinc-finger</keyword>
<evidence type="ECO:0000256" key="4">
    <source>
        <dbReference type="ARBA" id="ARBA00022833"/>
    </source>
</evidence>
<reference evidence="8 9" key="1">
    <citation type="journal article" date="2014" name="PLoS Genet.">
        <title>Analysis of the Phlebiopsis gigantea genome, transcriptome and secretome provides insight into its pioneer colonization strategies of wood.</title>
        <authorList>
            <person name="Hori C."/>
            <person name="Ishida T."/>
            <person name="Igarashi K."/>
            <person name="Samejima M."/>
            <person name="Suzuki H."/>
            <person name="Master E."/>
            <person name="Ferreira P."/>
            <person name="Ruiz-Duenas F.J."/>
            <person name="Held B."/>
            <person name="Canessa P."/>
            <person name="Larrondo L.F."/>
            <person name="Schmoll M."/>
            <person name="Druzhinina I.S."/>
            <person name="Kubicek C.P."/>
            <person name="Gaskell J.A."/>
            <person name="Kersten P."/>
            <person name="St John F."/>
            <person name="Glasner J."/>
            <person name="Sabat G."/>
            <person name="Splinter BonDurant S."/>
            <person name="Syed K."/>
            <person name="Yadav J."/>
            <person name="Mgbeahuruike A.C."/>
            <person name="Kovalchuk A."/>
            <person name="Asiegbu F.O."/>
            <person name="Lackner G."/>
            <person name="Hoffmeister D."/>
            <person name="Rencoret J."/>
            <person name="Gutierrez A."/>
            <person name="Sun H."/>
            <person name="Lindquist E."/>
            <person name="Barry K."/>
            <person name="Riley R."/>
            <person name="Grigoriev I.V."/>
            <person name="Henrissat B."/>
            <person name="Kues U."/>
            <person name="Berka R.M."/>
            <person name="Martinez A.T."/>
            <person name="Covert S.F."/>
            <person name="Blanchette R.A."/>
            <person name="Cullen D."/>
        </authorList>
    </citation>
    <scope>NUCLEOTIDE SEQUENCE [LARGE SCALE GENOMIC DNA]</scope>
    <source>
        <strain evidence="8 9">11061_1 CR5-6</strain>
    </source>
</reference>
<dbReference type="OrthoDB" id="2801431at2759"/>
<evidence type="ECO:0000256" key="6">
    <source>
        <dbReference type="SAM" id="MobiDB-lite"/>
    </source>
</evidence>
<proteinExistence type="predicted"/>
<dbReference type="GO" id="GO:0046983">
    <property type="term" value="F:protein dimerization activity"/>
    <property type="evidence" value="ECO:0007669"/>
    <property type="project" value="InterPro"/>
</dbReference>
<evidence type="ECO:0000256" key="3">
    <source>
        <dbReference type="ARBA" id="ARBA00022771"/>
    </source>
</evidence>
<dbReference type="SUPFAM" id="SSF53098">
    <property type="entry name" value="Ribonuclease H-like"/>
    <property type="match status" value="1"/>
</dbReference>
<accession>A0A0C3S5Y6</accession>
<protein>
    <recommendedName>
        <fullName evidence="7">HAT C-terminal dimerisation domain-containing protein</fullName>
    </recommendedName>
</protein>
<feature type="compositionally biased region" description="Basic and acidic residues" evidence="6">
    <location>
        <begin position="28"/>
        <end position="38"/>
    </location>
</feature>
<dbReference type="AlphaFoldDB" id="A0A0C3S5Y6"/>
<dbReference type="InterPro" id="IPR012337">
    <property type="entry name" value="RNaseH-like_sf"/>
</dbReference>
<keyword evidence="4" id="KW-0862">Zinc</keyword>
<dbReference type="EMBL" id="KN840531">
    <property type="protein sequence ID" value="KIP05872.1"/>
    <property type="molecule type" value="Genomic_DNA"/>
</dbReference>
<evidence type="ECO:0000313" key="8">
    <source>
        <dbReference type="EMBL" id="KIP05872.1"/>
    </source>
</evidence>
<dbReference type="HOGENOM" id="CLU_425843_0_0_1"/>
<dbReference type="InterPro" id="IPR052035">
    <property type="entry name" value="ZnF_BED_domain_contain"/>
</dbReference>
<sequence length="643" mass="71652">MAKRKRPTGTERESSESEVEEIAPLPATDKERMKGDKQRKQKFNKRFKVAEKTKEKVLEAQRAAWKSNIYKHFKDPEIIEVDAQALIRAHWDNSTSNLMRHIVKCEGKAAPAAGQATINEYAHGSSYTKPKMRLKLALTQSSSTSFECSTPRSRSLTRPQYLETCERYSTSLKRVLGKCFRNHCSSRFGRENAVFYSRFRQILAITADNASNNATLVAELDTRLGSANGVETRVRCLAHILNLVVKAIISVFTRKRKAAADDDSESEAESADKDEEALFLALETEGIEIDDPEEDLEAYKLDNDEYVLDADVEDSDKIEIDAIVEKLEAAHALEDDERRLACFAVTKLVELAKRVFHSPSIRADLKSCCVKAQVDDLQLAVIRALKIRGGVNKLLALPKYTAKGKKGLGRFKISDDEWTILEQLKDLLSAFLQATERVSQANMPLLPDTIPIIDVLTAHLTNTVVDKHKKGISSIQTEQLVREQWVMHYKPKQAGREAAATSESPSQDIFAAIDNWGLDSDVDAMDKWLSTPALPAMTKPLQWWNSQLDGGNGPPAHMALDFLSVPTLLTDVERAFSCGGLTVSKRRHSLNDESTRAATVISSWAAIPGVISEDDLLKLFANKSNRSKKTEVPNIVIDADADK</sequence>
<dbReference type="GO" id="GO:0008270">
    <property type="term" value="F:zinc ion binding"/>
    <property type="evidence" value="ECO:0007669"/>
    <property type="project" value="UniProtKB-KW"/>
</dbReference>
<dbReference type="PANTHER" id="PTHR46481:SF10">
    <property type="entry name" value="ZINC FINGER BED DOMAIN-CONTAINING PROTEIN 39"/>
    <property type="match status" value="1"/>
</dbReference>
<dbReference type="Proteomes" id="UP000053257">
    <property type="component" value="Unassembled WGS sequence"/>
</dbReference>
<keyword evidence="5" id="KW-0539">Nucleus</keyword>
<dbReference type="PANTHER" id="PTHR46481">
    <property type="entry name" value="ZINC FINGER BED DOMAIN-CONTAINING PROTEIN 4"/>
    <property type="match status" value="1"/>
</dbReference>
<comment type="subcellular location">
    <subcellularLocation>
        <location evidence="1">Nucleus</location>
    </subcellularLocation>
</comment>
<dbReference type="InterPro" id="IPR008906">
    <property type="entry name" value="HATC_C_dom"/>
</dbReference>
<evidence type="ECO:0000256" key="5">
    <source>
        <dbReference type="ARBA" id="ARBA00023242"/>
    </source>
</evidence>
<keyword evidence="9" id="KW-1185">Reference proteome</keyword>
<evidence type="ECO:0000256" key="2">
    <source>
        <dbReference type="ARBA" id="ARBA00022723"/>
    </source>
</evidence>
<gene>
    <name evidence="8" type="ORF">PHLGIDRAFT_14237</name>
</gene>
<evidence type="ECO:0000313" key="9">
    <source>
        <dbReference type="Proteomes" id="UP000053257"/>
    </source>
</evidence>
<keyword evidence="2" id="KW-0479">Metal-binding</keyword>
<feature type="domain" description="HAT C-terminal dimerisation" evidence="7">
    <location>
        <begin position="526"/>
        <end position="604"/>
    </location>
</feature>
<evidence type="ECO:0000259" key="7">
    <source>
        <dbReference type="Pfam" id="PF05699"/>
    </source>
</evidence>
<feature type="region of interest" description="Disordered" evidence="6">
    <location>
        <begin position="1"/>
        <end position="43"/>
    </location>
</feature>
<organism evidence="8 9">
    <name type="scientific">Phlebiopsis gigantea (strain 11061_1 CR5-6)</name>
    <name type="common">White-rot fungus</name>
    <name type="synonym">Peniophora gigantea</name>
    <dbReference type="NCBI Taxonomy" id="745531"/>
    <lineage>
        <taxon>Eukaryota</taxon>
        <taxon>Fungi</taxon>
        <taxon>Dikarya</taxon>
        <taxon>Basidiomycota</taxon>
        <taxon>Agaricomycotina</taxon>
        <taxon>Agaricomycetes</taxon>
        <taxon>Polyporales</taxon>
        <taxon>Phanerochaetaceae</taxon>
        <taxon>Phlebiopsis</taxon>
    </lineage>
</organism>
<evidence type="ECO:0000256" key="1">
    <source>
        <dbReference type="ARBA" id="ARBA00004123"/>
    </source>
</evidence>
<name>A0A0C3S5Y6_PHLG1</name>
<dbReference type="GO" id="GO:0005634">
    <property type="term" value="C:nucleus"/>
    <property type="evidence" value="ECO:0007669"/>
    <property type="project" value="UniProtKB-SubCell"/>
</dbReference>